<keyword evidence="6" id="KW-0472">Membrane</keyword>
<dbReference type="Gene3D" id="3.40.30.10">
    <property type="entry name" value="Glutaredoxin"/>
    <property type="match status" value="1"/>
</dbReference>
<keyword evidence="3" id="KW-0560">Oxidoreductase</keyword>
<reference evidence="8 9" key="1">
    <citation type="journal article" date="2015" name="Nature">
        <title>rRNA introns, odd ribosomes, and small enigmatic genomes across a large radiation of phyla.</title>
        <authorList>
            <person name="Brown C.T."/>
            <person name="Hug L.A."/>
            <person name="Thomas B.C."/>
            <person name="Sharon I."/>
            <person name="Castelle C.J."/>
            <person name="Singh A."/>
            <person name="Wilkins M.J."/>
            <person name="Williams K.H."/>
            <person name="Banfield J.F."/>
        </authorList>
    </citation>
    <scope>NUCLEOTIDE SEQUENCE [LARGE SCALE GENOMIC DNA]</scope>
</reference>
<dbReference type="InterPro" id="IPR013766">
    <property type="entry name" value="Thioredoxin_domain"/>
</dbReference>
<dbReference type="PANTHER" id="PTHR13887">
    <property type="entry name" value="GLUTATHIONE S-TRANSFERASE KAPPA"/>
    <property type="match status" value="1"/>
</dbReference>
<evidence type="ECO:0000256" key="2">
    <source>
        <dbReference type="ARBA" id="ARBA00022729"/>
    </source>
</evidence>
<dbReference type="InterPro" id="IPR036249">
    <property type="entry name" value="Thioredoxin-like_sf"/>
</dbReference>
<accession>A0A0G0Q6K8</accession>
<feature type="transmembrane region" description="Helical" evidence="6">
    <location>
        <begin position="16"/>
        <end position="40"/>
    </location>
</feature>
<evidence type="ECO:0000256" key="5">
    <source>
        <dbReference type="ARBA" id="ARBA00023284"/>
    </source>
</evidence>
<evidence type="ECO:0000313" key="8">
    <source>
        <dbReference type="EMBL" id="KKR32981.1"/>
    </source>
</evidence>
<evidence type="ECO:0000259" key="7">
    <source>
        <dbReference type="PROSITE" id="PS51352"/>
    </source>
</evidence>
<dbReference type="SUPFAM" id="SSF52833">
    <property type="entry name" value="Thioredoxin-like"/>
    <property type="match status" value="1"/>
</dbReference>
<dbReference type="InterPro" id="IPR012336">
    <property type="entry name" value="Thioredoxin-like_fold"/>
</dbReference>
<keyword evidence="6" id="KW-1133">Transmembrane helix</keyword>
<evidence type="ECO:0000313" key="9">
    <source>
        <dbReference type="Proteomes" id="UP000034137"/>
    </source>
</evidence>
<evidence type="ECO:0000256" key="3">
    <source>
        <dbReference type="ARBA" id="ARBA00023002"/>
    </source>
</evidence>
<keyword evidence="4" id="KW-1015">Disulfide bond</keyword>
<gene>
    <name evidence="8" type="ORF">UT64_C0017G0009</name>
</gene>
<evidence type="ECO:0000256" key="4">
    <source>
        <dbReference type="ARBA" id="ARBA00023157"/>
    </source>
</evidence>
<keyword evidence="2" id="KW-0732">Signal</keyword>
<keyword evidence="6" id="KW-0812">Transmembrane</keyword>
<sequence length="228" mass="26285">MNLEAMQTEKPWYLRWYGVIIISFFSFFLIVLVATGFYIFDRVQSIRANPDIFSGLVKFPDTEGPNSFSIGSKNPKVTIVEFADYACPFSKNSFPIIRRLALKYNSQVKFIYRDFPYISEQSIDLTIAARCAGEQGLFWQMHDKLYEQQGLKTKEELSALATQIGVNSANFNNCQNSNKYQIQIQKDLADAARLDVQGTPTWFINGYKFEGDIPEETMERIIQEFLKL</sequence>
<dbReference type="Proteomes" id="UP000034137">
    <property type="component" value="Unassembled WGS sequence"/>
</dbReference>
<evidence type="ECO:0000256" key="1">
    <source>
        <dbReference type="ARBA" id="ARBA00005791"/>
    </source>
</evidence>
<name>A0A0G0Q6K8_9BACT</name>
<comment type="similarity">
    <text evidence="1">Belongs to the thioredoxin family. DsbA subfamily.</text>
</comment>
<comment type="caution">
    <text evidence="8">The sequence shown here is derived from an EMBL/GenBank/DDBJ whole genome shotgun (WGS) entry which is preliminary data.</text>
</comment>
<dbReference type="PANTHER" id="PTHR13887:SF14">
    <property type="entry name" value="DISULFIDE BOND FORMATION PROTEIN D"/>
    <property type="match status" value="1"/>
</dbReference>
<feature type="domain" description="Thioredoxin" evidence="7">
    <location>
        <begin position="37"/>
        <end position="227"/>
    </location>
</feature>
<organism evidence="8 9">
    <name type="scientific">Candidatus Falkowbacteria bacterium GW2011_GWF2_39_8</name>
    <dbReference type="NCBI Taxonomy" id="1618642"/>
    <lineage>
        <taxon>Bacteria</taxon>
        <taxon>Candidatus Falkowiibacteriota</taxon>
    </lineage>
</organism>
<dbReference type="Pfam" id="PF13462">
    <property type="entry name" value="Thioredoxin_4"/>
    <property type="match status" value="1"/>
</dbReference>
<keyword evidence="5" id="KW-0676">Redox-active center</keyword>
<dbReference type="AlphaFoldDB" id="A0A0G0Q6K8"/>
<dbReference type="GO" id="GO:0016491">
    <property type="term" value="F:oxidoreductase activity"/>
    <property type="evidence" value="ECO:0007669"/>
    <property type="project" value="UniProtKB-KW"/>
</dbReference>
<protein>
    <submittedName>
        <fullName evidence="8">DSBA oxidoreductase</fullName>
    </submittedName>
</protein>
<dbReference type="PROSITE" id="PS51352">
    <property type="entry name" value="THIOREDOXIN_2"/>
    <property type="match status" value="1"/>
</dbReference>
<evidence type="ECO:0000256" key="6">
    <source>
        <dbReference type="SAM" id="Phobius"/>
    </source>
</evidence>
<dbReference type="EMBL" id="LBXO01000017">
    <property type="protein sequence ID" value="KKR32981.1"/>
    <property type="molecule type" value="Genomic_DNA"/>
</dbReference>
<proteinExistence type="inferred from homology"/>